<reference evidence="2 3" key="1">
    <citation type="journal article" date="2016" name="Sci. Rep.">
        <title>Draft genome sequencing and secretome analysis of fungal phytopathogen Ascochyta rabiei provides insight into the necrotrophic effector repertoire.</title>
        <authorList>
            <person name="Verma S."/>
            <person name="Gazara R.K."/>
            <person name="Nizam S."/>
            <person name="Parween S."/>
            <person name="Chattopadhyay D."/>
            <person name="Verma P.K."/>
        </authorList>
    </citation>
    <scope>NUCLEOTIDE SEQUENCE [LARGE SCALE GENOMIC DNA]</scope>
    <source>
        <strain evidence="2 3">ArDII</strain>
    </source>
</reference>
<gene>
    <name evidence="2" type="ORF">ST47_g10287</name>
</gene>
<dbReference type="EMBL" id="JYNV01000326">
    <property type="protein sequence ID" value="KZM18542.1"/>
    <property type="molecule type" value="Genomic_DNA"/>
</dbReference>
<evidence type="ECO:0000313" key="3">
    <source>
        <dbReference type="Proteomes" id="UP000076837"/>
    </source>
</evidence>
<accession>A0A162VMZ1</accession>
<proteinExistence type="predicted"/>
<keyword evidence="3" id="KW-1185">Reference proteome</keyword>
<feature type="compositionally biased region" description="Pro residues" evidence="1">
    <location>
        <begin position="66"/>
        <end position="81"/>
    </location>
</feature>
<protein>
    <submittedName>
        <fullName evidence="2">Uncharacterized protein</fullName>
    </submittedName>
</protein>
<feature type="region of interest" description="Disordered" evidence="1">
    <location>
        <begin position="47"/>
        <end position="85"/>
    </location>
</feature>
<sequence length="280" mass="31168">MDASTAKFPTMTEVPFREQTVYTKPTDNDKNKREECTCDTKPVLVRKDSIESIDSDYPRPRRAGRVPPPPRHYPAPAPPYPENRSLDSATQLLEKLGKEDGLMELPTPAHSNVYLTTYPFGDKDVKKWAWLLAAGVEEEYLAETSGAIGLNGKPIPSVERVRQRRNEFPVYDPGNINIPSVYLSRALDVEVAPEDSKHNIRYLIVVQNRHRPAGSKLLVAESRKAAGVIMYYEALRGESVVFVGATVHQCKTAGPNKFRKVASLEEAASIQDEGYVGVVC</sequence>
<name>A0A162VMZ1_DIDRA</name>
<organism evidence="2 3">
    <name type="scientific">Didymella rabiei</name>
    <name type="common">Chickpea ascochyta blight fungus</name>
    <name type="synonym">Mycosphaerella rabiei</name>
    <dbReference type="NCBI Taxonomy" id="5454"/>
    <lineage>
        <taxon>Eukaryota</taxon>
        <taxon>Fungi</taxon>
        <taxon>Dikarya</taxon>
        <taxon>Ascomycota</taxon>
        <taxon>Pezizomycotina</taxon>
        <taxon>Dothideomycetes</taxon>
        <taxon>Pleosporomycetidae</taxon>
        <taxon>Pleosporales</taxon>
        <taxon>Pleosporineae</taxon>
        <taxon>Didymellaceae</taxon>
        <taxon>Ascochyta</taxon>
    </lineage>
</organism>
<dbReference type="AlphaFoldDB" id="A0A162VMZ1"/>
<dbReference type="Proteomes" id="UP000076837">
    <property type="component" value="Unassembled WGS sequence"/>
</dbReference>
<comment type="caution">
    <text evidence="2">The sequence shown here is derived from an EMBL/GenBank/DDBJ whole genome shotgun (WGS) entry which is preliminary data.</text>
</comment>
<evidence type="ECO:0000313" key="2">
    <source>
        <dbReference type="EMBL" id="KZM18542.1"/>
    </source>
</evidence>
<evidence type="ECO:0000256" key="1">
    <source>
        <dbReference type="SAM" id="MobiDB-lite"/>
    </source>
</evidence>